<gene>
    <name evidence="2" type="ORF">AK33_05570</name>
</gene>
<accession>A0A011LY94</accession>
<dbReference type="Proteomes" id="UP000054123">
    <property type="component" value="Unassembled WGS sequence"/>
</dbReference>
<name>A0A011LY94_9PAST</name>
<keyword evidence="3" id="KW-1185">Reference proteome</keyword>
<dbReference type="AlphaFoldDB" id="A0A011LY94"/>
<feature type="region of interest" description="Disordered" evidence="1">
    <location>
        <begin position="83"/>
        <end position="103"/>
    </location>
</feature>
<proteinExistence type="predicted"/>
<dbReference type="OrthoDB" id="5676440at2"/>
<evidence type="ECO:0000256" key="1">
    <source>
        <dbReference type="SAM" id="MobiDB-lite"/>
    </source>
</evidence>
<sequence>MGNEWLKPVLAQGFAMLLVLRLKNAPTEDMVKPTLETWFRTISYKRKWEKELDQWRVEAAFMWMSQNCDWFPTPKQFFDALPQRKYKELPPPPPKTAEEKESERLRSLANLRKLKAMLRGTKCILN</sequence>
<dbReference type="EMBL" id="JANJ01000004">
    <property type="protein sequence ID" value="EXI62198.1"/>
    <property type="molecule type" value="Genomic_DNA"/>
</dbReference>
<protein>
    <submittedName>
        <fullName evidence="2">Uncharacterized protein</fullName>
    </submittedName>
</protein>
<evidence type="ECO:0000313" key="3">
    <source>
        <dbReference type="Proteomes" id="UP000054123"/>
    </source>
</evidence>
<comment type="caution">
    <text evidence="2">The sequence shown here is derived from an EMBL/GenBank/DDBJ whole genome shotgun (WGS) entry which is preliminary data.</text>
</comment>
<organism evidence="2 3">
    <name type="scientific">Mannheimia granulomatis</name>
    <dbReference type="NCBI Taxonomy" id="85402"/>
    <lineage>
        <taxon>Bacteria</taxon>
        <taxon>Pseudomonadati</taxon>
        <taxon>Pseudomonadota</taxon>
        <taxon>Gammaproteobacteria</taxon>
        <taxon>Pasteurellales</taxon>
        <taxon>Pasteurellaceae</taxon>
        <taxon>Mannheimia</taxon>
    </lineage>
</organism>
<dbReference type="PATRIC" id="fig|1450449.3.peg.1089"/>
<evidence type="ECO:0000313" key="2">
    <source>
        <dbReference type="EMBL" id="EXI62198.1"/>
    </source>
</evidence>
<dbReference type="RefSeq" id="WP_042802563.1">
    <property type="nucleotide sequence ID" value="NZ_AVSP01000014.1"/>
</dbReference>
<reference evidence="2 3" key="1">
    <citation type="journal article" date="2014" name="Genome Announc.">
        <title>Genome Sequence of a Presumptive Mannheimia haemolytica Strain with an A1/A6-Cross-Reactive Serotype from a White-Tailed Deer (Odocoileus virginianus).</title>
        <authorList>
            <person name="Lawrence P.K."/>
            <person name="Bey R.F."/>
            <person name="Wiener B."/>
            <person name="Kittichotirat W."/>
            <person name="Bumgarner R.E."/>
        </authorList>
    </citation>
    <scope>NUCLEOTIDE SEQUENCE [LARGE SCALE GENOMIC DNA]</scope>
    <source>
        <strain evidence="2 3">PKL10</strain>
    </source>
</reference>